<comment type="catalytic activity">
    <reaction evidence="3">
        <text>(R)-glycerate + NAD(+) = 3-hydroxypyruvate + NADH + H(+)</text>
        <dbReference type="Rhea" id="RHEA:17905"/>
        <dbReference type="ChEBI" id="CHEBI:15378"/>
        <dbReference type="ChEBI" id="CHEBI:16659"/>
        <dbReference type="ChEBI" id="CHEBI:17180"/>
        <dbReference type="ChEBI" id="CHEBI:57540"/>
        <dbReference type="ChEBI" id="CHEBI:57945"/>
        <dbReference type="EC" id="1.1.1.81"/>
    </reaction>
</comment>
<dbReference type="GO" id="GO:0051287">
    <property type="term" value="F:NAD binding"/>
    <property type="evidence" value="ECO:0007669"/>
    <property type="project" value="InterPro"/>
</dbReference>
<feature type="domain" description="D-isomer specific 2-hydroxyacid dehydrogenase catalytic" evidence="11">
    <location>
        <begin position="6"/>
        <end position="315"/>
    </location>
</feature>
<dbReference type="AlphaFoldDB" id="A0A6G9IBA9"/>
<reference evidence="13 14" key="1">
    <citation type="submission" date="2020-03" db="EMBL/GenBank/DDBJ databases">
        <title>Complete genome sequence of Orbus sp. IPMB12 (BCRC 80908).</title>
        <authorList>
            <person name="Lo W.-S."/>
            <person name="Chang T.-H."/>
            <person name="Kuo C.-H."/>
        </authorList>
    </citation>
    <scope>NUCLEOTIDE SEQUENCE [LARGE SCALE GENOMIC DNA]</scope>
    <source>
        <strain evidence="13 14">IPMB12</strain>
    </source>
</reference>
<dbReference type="CDD" id="cd05301">
    <property type="entry name" value="GDH"/>
    <property type="match status" value="1"/>
</dbReference>
<dbReference type="EC" id="1.1.1.81" evidence="8"/>
<dbReference type="Pfam" id="PF00389">
    <property type="entry name" value="2-Hacid_dh"/>
    <property type="match status" value="1"/>
</dbReference>
<evidence type="ECO:0000256" key="2">
    <source>
        <dbReference type="ARBA" id="ARBA00023027"/>
    </source>
</evidence>
<comment type="catalytic activity">
    <reaction evidence="5">
        <text>glycolate + NADP(+) = glyoxylate + NADPH + H(+)</text>
        <dbReference type="Rhea" id="RHEA:10992"/>
        <dbReference type="ChEBI" id="CHEBI:15378"/>
        <dbReference type="ChEBI" id="CHEBI:29805"/>
        <dbReference type="ChEBI" id="CHEBI:36655"/>
        <dbReference type="ChEBI" id="CHEBI:57783"/>
        <dbReference type="ChEBI" id="CHEBI:58349"/>
        <dbReference type="EC" id="1.1.1.79"/>
    </reaction>
</comment>
<keyword evidence="14" id="KW-1185">Reference proteome</keyword>
<evidence type="ECO:0000259" key="11">
    <source>
        <dbReference type="Pfam" id="PF00389"/>
    </source>
</evidence>
<accession>A0A6G9IBA9</accession>
<dbReference type="EMBL" id="CP050253">
    <property type="protein sequence ID" value="QIQ20994.1"/>
    <property type="molecule type" value="Genomic_DNA"/>
</dbReference>
<proteinExistence type="inferred from homology"/>
<dbReference type="PROSITE" id="PS00671">
    <property type="entry name" value="D_2_HYDROXYACID_DH_3"/>
    <property type="match status" value="1"/>
</dbReference>
<evidence type="ECO:0000256" key="8">
    <source>
        <dbReference type="ARBA" id="ARBA00066674"/>
    </source>
</evidence>
<comment type="similarity">
    <text evidence="6">Belongs to the D-isomer specific 2-hydroxyacid dehydrogenase family. GhrB subfamily.</text>
</comment>
<dbReference type="FunFam" id="3.40.50.720:FF:000026">
    <property type="entry name" value="Glyoxylate/hydroxypyruvate reductase B"/>
    <property type="match status" value="1"/>
</dbReference>
<comment type="catalytic activity">
    <reaction evidence="4">
        <text>(R)-glycerate + NADP(+) = 3-hydroxypyruvate + NADPH + H(+)</text>
        <dbReference type="Rhea" id="RHEA:18657"/>
        <dbReference type="ChEBI" id="CHEBI:15378"/>
        <dbReference type="ChEBI" id="CHEBI:16659"/>
        <dbReference type="ChEBI" id="CHEBI:17180"/>
        <dbReference type="ChEBI" id="CHEBI:57783"/>
        <dbReference type="ChEBI" id="CHEBI:58349"/>
        <dbReference type="EC" id="1.1.1.81"/>
    </reaction>
</comment>
<evidence type="ECO:0000256" key="5">
    <source>
        <dbReference type="ARBA" id="ARBA00052769"/>
    </source>
</evidence>
<evidence type="ECO:0000256" key="7">
    <source>
        <dbReference type="ARBA" id="ARBA00066661"/>
    </source>
</evidence>
<evidence type="ECO:0000256" key="4">
    <source>
        <dbReference type="ARBA" id="ARBA00052239"/>
    </source>
</evidence>
<dbReference type="InterPro" id="IPR029753">
    <property type="entry name" value="D-isomer_DH_CS"/>
</dbReference>
<name>A0A6G9IBA9_9GAMM</name>
<dbReference type="InterPro" id="IPR006139">
    <property type="entry name" value="D-isomer_2_OHA_DH_cat_dom"/>
</dbReference>
<dbReference type="RefSeq" id="WP_166915334.1">
    <property type="nucleotide sequence ID" value="NZ_CP050253.1"/>
</dbReference>
<feature type="domain" description="D-isomer specific 2-hydroxyacid dehydrogenase NAD-binding" evidence="12">
    <location>
        <begin position="108"/>
        <end position="287"/>
    </location>
</feature>
<dbReference type="InterPro" id="IPR006140">
    <property type="entry name" value="D-isomer_DH_NAD-bd"/>
</dbReference>
<dbReference type="KEGG" id="orb:IPMB12_04445"/>
<organism evidence="13 14">
    <name type="scientific">Zophobihabitans entericus</name>
    <dbReference type="NCBI Taxonomy" id="1635327"/>
    <lineage>
        <taxon>Bacteria</taxon>
        <taxon>Pseudomonadati</taxon>
        <taxon>Pseudomonadota</taxon>
        <taxon>Gammaproteobacteria</taxon>
        <taxon>Orbales</taxon>
        <taxon>Orbaceae</taxon>
        <taxon>Zophobihabitans</taxon>
    </lineage>
</organism>
<sequence>MKKTVILYKDIPEDLLVKLKNEFNVIFFDGLTPDNRQAFAEAVKTADGMIGSTYPISNDLLENATNIKAIATISVGYDSFDVSYLTSRGIRLMNTPDALTDTTADTLFALVIATARRVAELDTLIRKGQWTHSIGPEHYGIDVHHKTIGIIGMGRIGSALAKRAHAGFDMKVLYNARTQHSDVEENYQATRCELNELLQQSDFVCLTVPLTKETEHLIAKEQFKLMKPTAILINGARGKVVNEHDMIEALKTGVIRAAGLDVFTAEPLPGSSPLISLPNTVLLPHIGSATTETRYKMVECAIDNLIAALKAEKPTENWVNPQAG</sequence>
<dbReference type="EC" id="1.1.1.79" evidence="7"/>
<evidence type="ECO:0000256" key="6">
    <source>
        <dbReference type="ARBA" id="ARBA00061278"/>
    </source>
</evidence>
<dbReference type="InterPro" id="IPR050223">
    <property type="entry name" value="D-isomer_2-hydroxyacid_DH"/>
</dbReference>
<evidence type="ECO:0000256" key="10">
    <source>
        <dbReference type="RuleBase" id="RU003719"/>
    </source>
</evidence>
<protein>
    <recommendedName>
        <fullName evidence="9">Glyoxylate/hydroxypyruvate reductase B</fullName>
        <ecNumber evidence="7">1.1.1.79</ecNumber>
        <ecNumber evidence="8">1.1.1.81</ecNumber>
    </recommendedName>
</protein>
<dbReference type="Pfam" id="PF02826">
    <property type="entry name" value="2-Hacid_dh_C"/>
    <property type="match status" value="1"/>
</dbReference>
<dbReference type="Proteomes" id="UP000501168">
    <property type="component" value="Chromosome"/>
</dbReference>
<dbReference type="GO" id="GO:0030267">
    <property type="term" value="F:glyoxylate reductase (NADPH) activity"/>
    <property type="evidence" value="ECO:0007669"/>
    <property type="project" value="UniProtKB-EC"/>
</dbReference>
<dbReference type="GO" id="GO:0005829">
    <property type="term" value="C:cytosol"/>
    <property type="evidence" value="ECO:0007669"/>
    <property type="project" value="TreeGrafter"/>
</dbReference>
<evidence type="ECO:0000313" key="14">
    <source>
        <dbReference type="Proteomes" id="UP000501168"/>
    </source>
</evidence>
<dbReference type="GO" id="GO:0016618">
    <property type="term" value="F:hydroxypyruvate reductase [NAD(P)H] activity"/>
    <property type="evidence" value="ECO:0007669"/>
    <property type="project" value="UniProtKB-EC"/>
</dbReference>
<evidence type="ECO:0000259" key="12">
    <source>
        <dbReference type="Pfam" id="PF02826"/>
    </source>
</evidence>
<evidence type="ECO:0000256" key="9">
    <source>
        <dbReference type="ARBA" id="ARBA00073362"/>
    </source>
</evidence>
<dbReference type="FunCoup" id="A0A6G9IBA9">
    <property type="interactions" value="365"/>
</dbReference>
<evidence type="ECO:0000256" key="1">
    <source>
        <dbReference type="ARBA" id="ARBA00023002"/>
    </source>
</evidence>
<dbReference type="PANTHER" id="PTHR10996:SF283">
    <property type="entry name" value="GLYOXYLATE_HYDROXYPYRUVATE REDUCTASE B"/>
    <property type="match status" value="1"/>
</dbReference>
<keyword evidence="2" id="KW-0520">NAD</keyword>
<dbReference type="SUPFAM" id="SSF51735">
    <property type="entry name" value="NAD(P)-binding Rossmann-fold domains"/>
    <property type="match status" value="1"/>
</dbReference>
<evidence type="ECO:0000256" key="3">
    <source>
        <dbReference type="ARBA" id="ARBA00051801"/>
    </source>
</evidence>
<dbReference type="InParanoid" id="A0A6G9IBA9"/>
<keyword evidence="1 10" id="KW-0560">Oxidoreductase</keyword>
<gene>
    <name evidence="13" type="ORF">IPMB12_04445</name>
</gene>
<dbReference type="SUPFAM" id="SSF52283">
    <property type="entry name" value="Formate/glycerate dehydrogenase catalytic domain-like"/>
    <property type="match status" value="1"/>
</dbReference>
<dbReference type="Gene3D" id="3.40.50.720">
    <property type="entry name" value="NAD(P)-binding Rossmann-like Domain"/>
    <property type="match status" value="2"/>
</dbReference>
<dbReference type="PANTHER" id="PTHR10996">
    <property type="entry name" value="2-HYDROXYACID DEHYDROGENASE-RELATED"/>
    <property type="match status" value="1"/>
</dbReference>
<dbReference type="InterPro" id="IPR036291">
    <property type="entry name" value="NAD(P)-bd_dom_sf"/>
</dbReference>
<evidence type="ECO:0000313" key="13">
    <source>
        <dbReference type="EMBL" id="QIQ20994.1"/>
    </source>
</evidence>